<keyword evidence="3" id="KW-1185">Reference proteome</keyword>
<accession>A0A922I1A6</accession>
<sequence length="67" mass="8235">MIFITPPFNERKIITDLDAVKKNAHLHNTHQHYNLYIPGVCKKKPWKKTQKRKRKRRKKEMKTDHNR</sequence>
<feature type="region of interest" description="Disordered" evidence="1">
    <location>
        <begin position="44"/>
        <end position="67"/>
    </location>
</feature>
<evidence type="ECO:0000256" key="1">
    <source>
        <dbReference type="SAM" id="MobiDB-lite"/>
    </source>
</evidence>
<reference evidence="2" key="2">
    <citation type="journal article" date="2022" name="Res Sq">
        <title>Comparative Genomics Reveals Insights into the Divergent Evolution of Astigmatic Mites and Household Pest Adaptations.</title>
        <authorList>
            <person name="Xiong Q."/>
            <person name="Wan A.T.-Y."/>
            <person name="Liu X.-Y."/>
            <person name="Fung C.S.-H."/>
            <person name="Xiao X."/>
            <person name="Malainual N."/>
            <person name="Hou J."/>
            <person name="Wang L."/>
            <person name="Wang M."/>
            <person name="Yang K."/>
            <person name="Cui Y."/>
            <person name="Leung E."/>
            <person name="Nong W."/>
            <person name="Shin S.-K."/>
            <person name="Au S."/>
            <person name="Jeong K.Y."/>
            <person name="Chew F.T."/>
            <person name="Hui J."/>
            <person name="Leung T.F."/>
            <person name="Tungtrongchitr A."/>
            <person name="Zhong N."/>
            <person name="Liu Z."/>
            <person name="Tsui S."/>
        </authorList>
    </citation>
    <scope>NUCLEOTIDE SEQUENCE</scope>
    <source>
        <strain evidence="2">Derf</strain>
        <tissue evidence="2">Whole organism</tissue>
    </source>
</reference>
<organism evidence="2 3">
    <name type="scientific">Dermatophagoides farinae</name>
    <name type="common">American house dust mite</name>
    <dbReference type="NCBI Taxonomy" id="6954"/>
    <lineage>
        <taxon>Eukaryota</taxon>
        <taxon>Metazoa</taxon>
        <taxon>Ecdysozoa</taxon>
        <taxon>Arthropoda</taxon>
        <taxon>Chelicerata</taxon>
        <taxon>Arachnida</taxon>
        <taxon>Acari</taxon>
        <taxon>Acariformes</taxon>
        <taxon>Sarcoptiformes</taxon>
        <taxon>Astigmata</taxon>
        <taxon>Psoroptidia</taxon>
        <taxon>Analgoidea</taxon>
        <taxon>Pyroglyphidae</taxon>
        <taxon>Dermatophagoidinae</taxon>
        <taxon>Dermatophagoides</taxon>
    </lineage>
</organism>
<feature type="compositionally biased region" description="Basic residues" evidence="1">
    <location>
        <begin position="44"/>
        <end position="60"/>
    </location>
</feature>
<dbReference type="Proteomes" id="UP000790347">
    <property type="component" value="Unassembled WGS sequence"/>
</dbReference>
<dbReference type="AlphaFoldDB" id="A0A922I1A6"/>
<evidence type="ECO:0000313" key="3">
    <source>
        <dbReference type="Proteomes" id="UP000790347"/>
    </source>
</evidence>
<evidence type="ECO:0000313" key="2">
    <source>
        <dbReference type="EMBL" id="KAH9517998.1"/>
    </source>
</evidence>
<proteinExistence type="predicted"/>
<gene>
    <name evidence="2" type="ORF">DERF_008603</name>
</gene>
<name>A0A922I1A6_DERFA</name>
<protein>
    <submittedName>
        <fullName evidence="2">Uncharacterized protein</fullName>
    </submittedName>
</protein>
<comment type="caution">
    <text evidence="2">The sequence shown here is derived from an EMBL/GenBank/DDBJ whole genome shotgun (WGS) entry which is preliminary data.</text>
</comment>
<dbReference type="EMBL" id="ASGP02000003">
    <property type="protein sequence ID" value="KAH9517998.1"/>
    <property type="molecule type" value="Genomic_DNA"/>
</dbReference>
<reference evidence="2" key="1">
    <citation type="submission" date="2013-05" db="EMBL/GenBank/DDBJ databases">
        <authorList>
            <person name="Yim A.K.Y."/>
            <person name="Chan T.F."/>
            <person name="Ji K.M."/>
            <person name="Liu X.Y."/>
            <person name="Zhou J.W."/>
            <person name="Li R.Q."/>
            <person name="Yang K.Y."/>
            <person name="Li J."/>
            <person name="Li M."/>
            <person name="Law P.T.W."/>
            <person name="Wu Y.L."/>
            <person name="Cai Z.L."/>
            <person name="Qin H."/>
            <person name="Bao Y."/>
            <person name="Leung R.K.K."/>
            <person name="Ng P.K.S."/>
            <person name="Zou J."/>
            <person name="Zhong X.J."/>
            <person name="Ran P.X."/>
            <person name="Zhong N.S."/>
            <person name="Liu Z.G."/>
            <person name="Tsui S.K.W."/>
        </authorList>
    </citation>
    <scope>NUCLEOTIDE SEQUENCE</scope>
    <source>
        <strain evidence="2">Derf</strain>
        <tissue evidence="2">Whole organism</tissue>
    </source>
</reference>